<protein>
    <recommendedName>
        <fullName evidence="3">Lipoprotein</fullName>
    </recommendedName>
</protein>
<proteinExistence type="predicted"/>
<evidence type="ECO:0000313" key="2">
    <source>
        <dbReference type="EMBL" id="SVD62023.1"/>
    </source>
</evidence>
<organism evidence="2">
    <name type="scientific">marine metagenome</name>
    <dbReference type="NCBI Taxonomy" id="408172"/>
    <lineage>
        <taxon>unclassified sequences</taxon>
        <taxon>metagenomes</taxon>
        <taxon>ecological metagenomes</taxon>
    </lineage>
</organism>
<name>A0A382WTK4_9ZZZZ</name>
<dbReference type="EMBL" id="UINC01162326">
    <property type="protein sequence ID" value="SVD62023.1"/>
    <property type="molecule type" value="Genomic_DNA"/>
</dbReference>
<accession>A0A382WTK4</accession>
<sequence>MKKRLLLASIFLIFYGCVSTPEPKKEIDVVNDEGKTVVEEDNNEVICYKIAVSGTRLKKRVCYTPAEKEAEAEKSKKILRDEQNRGRTRILDNEG</sequence>
<evidence type="ECO:0000256" key="1">
    <source>
        <dbReference type="SAM" id="MobiDB-lite"/>
    </source>
</evidence>
<gene>
    <name evidence="2" type="ORF">METZ01_LOCUS414877</name>
</gene>
<dbReference type="PROSITE" id="PS51257">
    <property type="entry name" value="PROKAR_LIPOPROTEIN"/>
    <property type="match status" value="1"/>
</dbReference>
<evidence type="ECO:0008006" key="3">
    <source>
        <dbReference type="Google" id="ProtNLM"/>
    </source>
</evidence>
<dbReference type="AlphaFoldDB" id="A0A382WTK4"/>
<reference evidence="2" key="1">
    <citation type="submission" date="2018-05" db="EMBL/GenBank/DDBJ databases">
        <authorList>
            <person name="Lanie J.A."/>
            <person name="Ng W.-L."/>
            <person name="Kazmierczak K.M."/>
            <person name="Andrzejewski T.M."/>
            <person name="Davidsen T.M."/>
            <person name="Wayne K.J."/>
            <person name="Tettelin H."/>
            <person name="Glass J.I."/>
            <person name="Rusch D."/>
            <person name="Podicherti R."/>
            <person name="Tsui H.-C.T."/>
            <person name="Winkler M.E."/>
        </authorList>
    </citation>
    <scope>NUCLEOTIDE SEQUENCE</scope>
</reference>
<feature type="region of interest" description="Disordered" evidence="1">
    <location>
        <begin position="73"/>
        <end position="95"/>
    </location>
</feature>